<dbReference type="Proteomes" id="UP000735302">
    <property type="component" value="Unassembled WGS sequence"/>
</dbReference>
<evidence type="ECO:0000313" key="2">
    <source>
        <dbReference type="EMBL" id="GFO10651.1"/>
    </source>
</evidence>
<dbReference type="EMBL" id="BLXT01004186">
    <property type="protein sequence ID" value="GFO10651.1"/>
    <property type="molecule type" value="Genomic_DNA"/>
</dbReference>
<evidence type="ECO:0000313" key="3">
    <source>
        <dbReference type="Proteomes" id="UP000735302"/>
    </source>
</evidence>
<evidence type="ECO:0008006" key="4">
    <source>
        <dbReference type="Google" id="ProtNLM"/>
    </source>
</evidence>
<proteinExistence type="predicted"/>
<reference evidence="2 3" key="1">
    <citation type="journal article" date="2021" name="Elife">
        <title>Chloroplast acquisition without the gene transfer in kleptoplastic sea slugs, Plakobranchus ocellatus.</title>
        <authorList>
            <person name="Maeda T."/>
            <person name="Takahashi S."/>
            <person name="Yoshida T."/>
            <person name="Shimamura S."/>
            <person name="Takaki Y."/>
            <person name="Nagai Y."/>
            <person name="Toyoda A."/>
            <person name="Suzuki Y."/>
            <person name="Arimoto A."/>
            <person name="Ishii H."/>
            <person name="Satoh N."/>
            <person name="Nishiyama T."/>
            <person name="Hasebe M."/>
            <person name="Maruyama T."/>
            <person name="Minagawa J."/>
            <person name="Obokata J."/>
            <person name="Shigenobu S."/>
        </authorList>
    </citation>
    <scope>NUCLEOTIDE SEQUENCE [LARGE SCALE GENOMIC DNA]</scope>
</reference>
<sequence>MAPMSRFVAHALLAALLVSLEGSSEAISREMDFTACPQGGAIDDEVIEISHVPSVLSCAFRCLTSELCISFNIWPDSQLKSSKYLCELSPFVLSCEDLASNPEVTYYYMKISEVEVNPTEEAVVELQDDSFRAVLQTDHTGILNGSVAELYQEVAEGAKVRVLVEDISGSSASQLYNLDCVNATVDGSVVVGTAYTYHSDVIGQSTWVKVDVSTSSELTELRTNVSGFFQIQATMKITWFIRSVPHFYEDGPSVMFTTVLHVVTKFEDVLLSYRLYSITALQSSHLGLGIYIPGKEAGVMMLSLREIDMGSEHTTERVANIDSFTGYGEGFETDTTVIDNIISPDFCFYFVLDALSTNGEGSLSDIMESLQNGARIVVSYVCYDADSMDYKSYTEEAERVKFTSKLYGKPLVKVFVKGEAIYKEPTLHFRVFTFDSQGTVQMNGHNQSCSAVYFFADNRTRAGRFSVNKNGTVLEGFKTQVLDWMHSGKMPRLMMQTKIDTFEYFDIEFAEIKRNYDLWLRSYRYAIEQSPGFSVFTFDVWSCRYSLEENALIETINQPVLSNTALKMTLYFEI</sequence>
<keyword evidence="3" id="KW-1185">Reference proteome</keyword>
<evidence type="ECO:0000256" key="1">
    <source>
        <dbReference type="SAM" id="SignalP"/>
    </source>
</evidence>
<name>A0AAV4AVS1_9GAST</name>
<dbReference type="AlphaFoldDB" id="A0AAV4AVS1"/>
<keyword evidence="1" id="KW-0732">Signal</keyword>
<feature type="chain" id="PRO_5043696917" description="Apple domain-containing protein" evidence="1">
    <location>
        <begin position="27"/>
        <end position="574"/>
    </location>
</feature>
<gene>
    <name evidence="2" type="ORF">PoB_003715600</name>
</gene>
<protein>
    <recommendedName>
        <fullName evidence="4">Apple domain-containing protein</fullName>
    </recommendedName>
</protein>
<comment type="caution">
    <text evidence="2">The sequence shown here is derived from an EMBL/GenBank/DDBJ whole genome shotgun (WGS) entry which is preliminary data.</text>
</comment>
<feature type="signal peptide" evidence="1">
    <location>
        <begin position="1"/>
        <end position="26"/>
    </location>
</feature>
<organism evidence="2 3">
    <name type="scientific">Plakobranchus ocellatus</name>
    <dbReference type="NCBI Taxonomy" id="259542"/>
    <lineage>
        <taxon>Eukaryota</taxon>
        <taxon>Metazoa</taxon>
        <taxon>Spiralia</taxon>
        <taxon>Lophotrochozoa</taxon>
        <taxon>Mollusca</taxon>
        <taxon>Gastropoda</taxon>
        <taxon>Heterobranchia</taxon>
        <taxon>Euthyneura</taxon>
        <taxon>Panpulmonata</taxon>
        <taxon>Sacoglossa</taxon>
        <taxon>Placobranchoidea</taxon>
        <taxon>Plakobranchidae</taxon>
        <taxon>Plakobranchus</taxon>
    </lineage>
</organism>
<accession>A0AAV4AVS1</accession>